<evidence type="ECO:0000313" key="2">
    <source>
        <dbReference type="Proteomes" id="UP000033647"/>
    </source>
</evidence>
<proteinExistence type="predicted"/>
<organism evidence="1 2">
    <name type="scientific">Zymoseptoria brevis</name>
    <dbReference type="NCBI Taxonomy" id="1047168"/>
    <lineage>
        <taxon>Eukaryota</taxon>
        <taxon>Fungi</taxon>
        <taxon>Dikarya</taxon>
        <taxon>Ascomycota</taxon>
        <taxon>Pezizomycotina</taxon>
        <taxon>Dothideomycetes</taxon>
        <taxon>Dothideomycetidae</taxon>
        <taxon>Mycosphaerellales</taxon>
        <taxon>Mycosphaerellaceae</taxon>
        <taxon>Zymoseptoria</taxon>
    </lineage>
</organism>
<gene>
    <name evidence="1" type="ORF">TI39_contig53g00002</name>
</gene>
<dbReference type="OrthoDB" id="3649979at2759"/>
<sequence>MATNSAAPNSAHIPFLHLEQGVGGTFNFPYSTHDGPDLHWIGTYDCYTCVCVFIPLGQTSTGQPQCFVAHIDGHTGPKYDPIRDWITDNEFEQTSLKAHVHKRLAAALPDLANGEYANYRRELRDNAIIVCPRRMRWLRGDFEMNATGQFIIQAVREFFRLPEGSHGTDFAHGFIVNPQTGEKRMLKWVDGNLSEAALSRWDRLDMKRDSPQDSLEAGELAELEQLVTRRQRRYPESYGFKVGAHAKSESWSLHYYRETKSWGPYF</sequence>
<dbReference type="EMBL" id="LAFY01000050">
    <property type="protein sequence ID" value="KJY02414.1"/>
    <property type="molecule type" value="Genomic_DNA"/>
</dbReference>
<name>A0A0F4GYS1_9PEZI</name>
<evidence type="ECO:0000313" key="1">
    <source>
        <dbReference type="EMBL" id="KJY02414.1"/>
    </source>
</evidence>
<reference evidence="1 2" key="1">
    <citation type="submission" date="2015-03" db="EMBL/GenBank/DDBJ databases">
        <title>RNA-seq based gene annotation and comparative genomics of four Zymoseptoria species reveal species-specific pathogenicity related genes and transposable element activity.</title>
        <authorList>
            <person name="Grandaubert J."/>
            <person name="Bhattacharyya A."/>
            <person name="Stukenbrock E.H."/>
        </authorList>
    </citation>
    <scope>NUCLEOTIDE SEQUENCE [LARGE SCALE GENOMIC DNA]</scope>
    <source>
        <strain evidence="1 2">Zb18110</strain>
    </source>
</reference>
<accession>A0A0F4GYS1</accession>
<comment type="caution">
    <text evidence="1">The sequence shown here is derived from an EMBL/GenBank/DDBJ whole genome shotgun (WGS) entry which is preliminary data.</text>
</comment>
<keyword evidence="2" id="KW-1185">Reference proteome</keyword>
<dbReference type="AlphaFoldDB" id="A0A0F4GYS1"/>
<dbReference type="Proteomes" id="UP000033647">
    <property type="component" value="Unassembled WGS sequence"/>
</dbReference>
<protein>
    <submittedName>
        <fullName evidence="1">Uncharacterized protein</fullName>
    </submittedName>
</protein>